<comment type="caution">
    <text evidence="1">The sequence shown here is derived from an EMBL/GenBank/DDBJ whole genome shotgun (WGS) entry which is preliminary data.</text>
</comment>
<sequence>MFYLIIFFLFGHLDSVKTLRLPSTQINGLVNRSQRKKYSVKCSSQSSFSLTNKVGNREDIINRNHKPLNKSTVALALQDGYASKSEEENTLPASFVQVLNKKFDALYRLTRPYTWASIIVGVLSVSMLAVQSPTDLTATYFIEVLKSMVPAIMMNNFVNAINQLSDVEIDKVNKPHLPLASGDFSIAEGIAIAIGSPMMGVAMGMMLRSPPLVICFIIWWIVGAAYSLDLLFAAAIMPIFNAAIAFSKDLPDVEGDKEFGLRTLPIILGRERVFSIAVNMLLTAYGAGVVAGATSPFLPCKNCRDNRPLCTCCPFVA</sequence>
<keyword evidence="2" id="KW-1185">Reference proteome</keyword>
<reference evidence="2" key="1">
    <citation type="journal article" date="2023" name="Hortic. Res.">
        <title>A chromosome-level phased genome enabling allele-level studies in sweet orange: a case study on citrus Huanglongbing tolerance.</title>
        <authorList>
            <person name="Wu B."/>
            <person name="Yu Q."/>
            <person name="Deng Z."/>
            <person name="Duan Y."/>
            <person name="Luo F."/>
            <person name="Gmitter F. Jr."/>
        </authorList>
    </citation>
    <scope>NUCLEOTIDE SEQUENCE [LARGE SCALE GENOMIC DNA]</scope>
    <source>
        <strain evidence="2">cv. Valencia</strain>
    </source>
</reference>
<dbReference type="Proteomes" id="UP000829398">
    <property type="component" value="Chromosome 1"/>
</dbReference>
<accession>A0ACB8NM01</accession>
<protein>
    <submittedName>
        <fullName evidence="1">Homogentisate phytyltransferase 1</fullName>
    </submittedName>
</protein>
<evidence type="ECO:0000313" key="2">
    <source>
        <dbReference type="Proteomes" id="UP000829398"/>
    </source>
</evidence>
<name>A0ACB8NM01_CITSI</name>
<dbReference type="EMBL" id="CM039170">
    <property type="protein sequence ID" value="KAH9798908.1"/>
    <property type="molecule type" value="Genomic_DNA"/>
</dbReference>
<organism evidence="1 2">
    <name type="scientific">Citrus sinensis</name>
    <name type="common">Sweet orange</name>
    <name type="synonym">Citrus aurantium var. sinensis</name>
    <dbReference type="NCBI Taxonomy" id="2711"/>
    <lineage>
        <taxon>Eukaryota</taxon>
        <taxon>Viridiplantae</taxon>
        <taxon>Streptophyta</taxon>
        <taxon>Embryophyta</taxon>
        <taxon>Tracheophyta</taxon>
        <taxon>Spermatophyta</taxon>
        <taxon>Magnoliopsida</taxon>
        <taxon>eudicotyledons</taxon>
        <taxon>Gunneridae</taxon>
        <taxon>Pentapetalae</taxon>
        <taxon>rosids</taxon>
        <taxon>malvids</taxon>
        <taxon>Sapindales</taxon>
        <taxon>Rutaceae</taxon>
        <taxon>Aurantioideae</taxon>
        <taxon>Citrus</taxon>
    </lineage>
</organism>
<gene>
    <name evidence="1" type="ORF">KPL71_000176</name>
</gene>
<evidence type="ECO:0000313" key="1">
    <source>
        <dbReference type="EMBL" id="KAH9798908.1"/>
    </source>
</evidence>
<proteinExistence type="predicted"/>